<protein>
    <submittedName>
        <fullName evidence="1">Uncharacterized protein</fullName>
    </submittedName>
</protein>
<dbReference type="Proteomes" id="UP000237000">
    <property type="component" value="Unassembled WGS sequence"/>
</dbReference>
<dbReference type="InParanoid" id="A0A2P5FT30"/>
<dbReference type="AlphaFoldDB" id="A0A2P5FT30"/>
<organism evidence="1 2">
    <name type="scientific">Trema orientale</name>
    <name type="common">Charcoal tree</name>
    <name type="synonym">Celtis orientalis</name>
    <dbReference type="NCBI Taxonomy" id="63057"/>
    <lineage>
        <taxon>Eukaryota</taxon>
        <taxon>Viridiplantae</taxon>
        <taxon>Streptophyta</taxon>
        <taxon>Embryophyta</taxon>
        <taxon>Tracheophyta</taxon>
        <taxon>Spermatophyta</taxon>
        <taxon>Magnoliopsida</taxon>
        <taxon>eudicotyledons</taxon>
        <taxon>Gunneridae</taxon>
        <taxon>Pentapetalae</taxon>
        <taxon>rosids</taxon>
        <taxon>fabids</taxon>
        <taxon>Rosales</taxon>
        <taxon>Cannabaceae</taxon>
        <taxon>Trema</taxon>
    </lineage>
</organism>
<accession>A0A2P5FT30</accession>
<evidence type="ECO:0000313" key="1">
    <source>
        <dbReference type="EMBL" id="POO00934.1"/>
    </source>
</evidence>
<proteinExistence type="predicted"/>
<keyword evidence="2" id="KW-1185">Reference proteome</keyword>
<reference evidence="2" key="1">
    <citation type="submission" date="2016-06" db="EMBL/GenBank/DDBJ databases">
        <title>Parallel loss of symbiosis genes in relatives of nitrogen-fixing non-legume Parasponia.</title>
        <authorList>
            <person name="Van Velzen R."/>
            <person name="Holmer R."/>
            <person name="Bu F."/>
            <person name="Rutten L."/>
            <person name="Van Zeijl A."/>
            <person name="Liu W."/>
            <person name="Santuari L."/>
            <person name="Cao Q."/>
            <person name="Sharma T."/>
            <person name="Shen D."/>
            <person name="Roswanjaya Y."/>
            <person name="Wardhani T."/>
            <person name="Kalhor M.S."/>
            <person name="Jansen J."/>
            <person name="Van den Hoogen J."/>
            <person name="Gungor B."/>
            <person name="Hartog M."/>
            <person name="Hontelez J."/>
            <person name="Verver J."/>
            <person name="Yang W.-C."/>
            <person name="Schijlen E."/>
            <person name="Repin R."/>
            <person name="Schilthuizen M."/>
            <person name="Schranz E."/>
            <person name="Heidstra R."/>
            <person name="Miyata K."/>
            <person name="Fedorova E."/>
            <person name="Kohlen W."/>
            <person name="Bisseling T."/>
            <person name="Smit S."/>
            <person name="Geurts R."/>
        </authorList>
    </citation>
    <scope>NUCLEOTIDE SEQUENCE [LARGE SCALE GENOMIC DNA]</scope>
    <source>
        <strain evidence="2">cv. RG33-2</strain>
    </source>
</reference>
<name>A0A2P5FT30_TREOI</name>
<dbReference type="OrthoDB" id="10499950at2759"/>
<dbReference type="EMBL" id="JXTC01000010">
    <property type="protein sequence ID" value="POO00934.1"/>
    <property type="molecule type" value="Genomic_DNA"/>
</dbReference>
<gene>
    <name evidence="1" type="ORF">TorRG33x02_031170</name>
</gene>
<sequence>MKKVMPLRLKPSLFFQCTLRISMASPTIPRATRGGVVPTTAVAAVPLSSASTPIALARRIPSK</sequence>
<evidence type="ECO:0000313" key="2">
    <source>
        <dbReference type="Proteomes" id="UP000237000"/>
    </source>
</evidence>
<comment type="caution">
    <text evidence="1">The sequence shown here is derived from an EMBL/GenBank/DDBJ whole genome shotgun (WGS) entry which is preliminary data.</text>
</comment>